<evidence type="ECO:0000313" key="2">
    <source>
        <dbReference type="EMBL" id="KAJ1356400.1"/>
    </source>
</evidence>
<proteinExistence type="predicted"/>
<sequence>MQLNDSKIIQFYGKCQNGCELLAELMEGERRVEPHNNTNQDQQDLDEIKSDLLSTSGRDGTRPQQTQVCHEIPRISAYTSSYSATPRGFLTRLSLAEIHLRIQQIKRICADDQLYPQELTYMLLLSGDITYGGSRPQEGQFLYTMEELPTVFGTSVPTIDARVRAKDFLTQMRRRALTVVAVVGYHFSLHNTEGTSYSPPVLPPLGFYRTENVNELRRVLGDKDDILLIFPYFLEQFQYGRGPIVARRDIGLVSSFRDYLSMKATRERFSNVHYEEHNTDPVPPAETRDVVNRA</sequence>
<reference evidence="2" key="1">
    <citation type="submission" date="2021-06" db="EMBL/GenBank/DDBJ databases">
        <title>Parelaphostrongylus tenuis whole genome reference sequence.</title>
        <authorList>
            <person name="Garwood T.J."/>
            <person name="Larsen P.A."/>
            <person name="Fountain-Jones N.M."/>
            <person name="Garbe J.R."/>
            <person name="Macchietto M.G."/>
            <person name="Kania S.A."/>
            <person name="Gerhold R.W."/>
            <person name="Richards J.E."/>
            <person name="Wolf T.M."/>
        </authorList>
    </citation>
    <scope>NUCLEOTIDE SEQUENCE</scope>
    <source>
        <strain evidence="2">MNPRO001-30</strain>
        <tissue evidence="2">Meninges</tissue>
    </source>
</reference>
<evidence type="ECO:0000256" key="1">
    <source>
        <dbReference type="SAM" id="MobiDB-lite"/>
    </source>
</evidence>
<name>A0AAD5MD47_PARTN</name>
<protein>
    <submittedName>
        <fullName evidence="2">Uncharacterized protein</fullName>
    </submittedName>
</protein>
<gene>
    <name evidence="2" type="ORF">KIN20_014107</name>
</gene>
<dbReference type="AlphaFoldDB" id="A0AAD5MD47"/>
<keyword evidence="3" id="KW-1185">Reference proteome</keyword>
<dbReference type="Proteomes" id="UP001196413">
    <property type="component" value="Unassembled WGS sequence"/>
</dbReference>
<comment type="caution">
    <text evidence="2">The sequence shown here is derived from an EMBL/GenBank/DDBJ whole genome shotgun (WGS) entry which is preliminary data.</text>
</comment>
<feature type="region of interest" description="Disordered" evidence="1">
    <location>
        <begin position="275"/>
        <end position="294"/>
    </location>
</feature>
<dbReference type="EMBL" id="JAHQIW010002797">
    <property type="protein sequence ID" value="KAJ1356400.1"/>
    <property type="molecule type" value="Genomic_DNA"/>
</dbReference>
<organism evidence="2 3">
    <name type="scientific">Parelaphostrongylus tenuis</name>
    <name type="common">Meningeal worm</name>
    <dbReference type="NCBI Taxonomy" id="148309"/>
    <lineage>
        <taxon>Eukaryota</taxon>
        <taxon>Metazoa</taxon>
        <taxon>Ecdysozoa</taxon>
        <taxon>Nematoda</taxon>
        <taxon>Chromadorea</taxon>
        <taxon>Rhabditida</taxon>
        <taxon>Rhabditina</taxon>
        <taxon>Rhabditomorpha</taxon>
        <taxon>Strongyloidea</taxon>
        <taxon>Metastrongylidae</taxon>
        <taxon>Parelaphostrongylus</taxon>
    </lineage>
</organism>
<evidence type="ECO:0000313" key="3">
    <source>
        <dbReference type="Proteomes" id="UP001196413"/>
    </source>
</evidence>
<accession>A0AAD5MD47</accession>